<proteinExistence type="predicted"/>
<feature type="region of interest" description="Disordered" evidence="1">
    <location>
        <begin position="568"/>
        <end position="588"/>
    </location>
</feature>
<dbReference type="Proteomes" id="UP001281761">
    <property type="component" value="Unassembled WGS sequence"/>
</dbReference>
<sequence>MQLTKLPKSEFSEIMFHTPIKPLLCSVGCSWLEAISDTANFVESSSEFIQQFTNQLDLDSSAMSEPSKPNDIDRISFEAQILSDQRKLAMKMSTMFLSAISTHMERSHKESTTKDDDSFPSQSVRAQNITVLACLANQTVMQEKQVPNAEYTWCTDCLVTNFSLIFRNTNYFTPETNKSLLASLRRTDCDETTNHCRLPIAHLPSFFAAFVRKGSDLSMNYVDLLDNAALSVFQRARKEFGYYDEDDEQTVEIQRIAANIKRELDEAEDEQTAGECVVKLIVVFAVGQRDLFSNQAILDSVLEPLTRFGSEAMLLLVGRFFKPAVHVNRHVPIHISPHSLRSGARVWEMAQCLDNQNVSFDATRLLTMMFAMTDCPWNEERKRVNAVLSAILDTLPDVFMSTLSLETEWKAAEGREDESSTPNPYSTLLLAQAALVSSFYDLISHSDSAALILTLWTSIPFRHSIHDLTFSLARPTGPAVMNWGRAPLRYGTFPAVLVGLGRGGSVREAMDRMSDEVVRMIVSDRPRHEQATETEEIKFILSSLSPHIMTEIIFQSLVRTLQTITHTSPPSLAPSAQKKTKHNTTARNQQSHILPRVLELLDRCRTSELVDCLCVVSTNMIKFIVTNIFSPFARQPYWISRASDRLRKQDPLHVSPPLTLDAIVVLVAQTVVCAMEDEPVLNFGPDAFAIVHPRIQSPDRLTRCDRLLGCDAWLGMLKRAFVCVGGMDVVEMRVRTDTVLILEQNGCNRDFRTIPDCHYTLTEAFVEREEDVVGEDEEGGFFDVFS</sequence>
<name>A0ABQ9Y0L9_9EUKA</name>
<evidence type="ECO:0000256" key="1">
    <source>
        <dbReference type="SAM" id="MobiDB-lite"/>
    </source>
</evidence>
<protein>
    <submittedName>
        <fullName evidence="2">Uncharacterized protein</fullName>
    </submittedName>
</protein>
<gene>
    <name evidence="2" type="ORF">BLNAU_7659</name>
</gene>
<accession>A0ABQ9Y0L9</accession>
<evidence type="ECO:0000313" key="3">
    <source>
        <dbReference type="Proteomes" id="UP001281761"/>
    </source>
</evidence>
<comment type="caution">
    <text evidence="2">The sequence shown here is derived from an EMBL/GenBank/DDBJ whole genome shotgun (WGS) entry which is preliminary data.</text>
</comment>
<organism evidence="2 3">
    <name type="scientific">Blattamonas nauphoetae</name>
    <dbReference type="NCBI Taxonomy" id="2049346"/>
    <lineage>
        <taxon>Eukaryota</taxon>
        <taxon>Metamonada</taxon>
        <taxon>Preaxostyla</taxon>
        <taxon>Oxymonadida</taxon>
        <taxon>Blattamonas</taxon>
    </lineage>
</organism>
<evidence type="ECO:0000313" key="2">
    <source>
        <dbReference type="EMBL" id="KAK2957281.1"/>
    </source>
</evidence>
<dbReference type="EMBL" id="JARBJD010000047">
    <property type="protein sequence ID" value="KAK2957281.1"/>
    <property type="molecule type" value="Genomic_DNA"/>
</dbReference>
<keyword evidence="3" id="KW-1185">Reference proteome</keyword>
<reference evidence="2 3" key="1">
    <citation type="journal article" date="2022" name="bioRxiv">
        <title>Genomics of Preaxostyla Flagellates Illuminates Evolutionary Transitions and the Path Towards Mitochondrial Loss.</title>
        <authorList>
            <person name="Novak L.V.F."/>
            <person name="Treitli S.C."/>
            <person name="Pyrih J."/>
            <person name="Halakuc P."/>
            <person name="Pipaliya S.V."/>
            <person name="Vacek V."/>
            <person name="Brzon O."/>
            <person name="Soukal P."/>
            <person name="Eme L."/>
            <person name="Dacks J.B."/>
            <person name="Karnkowska A."/>
            <person name="Elias M."/>
            <person name="Hampl V."/>
        </authorList>
    </citation>
    <scope>NUCLEOTIDE SEQUENCE [LARGE SCALE GENOMIC DNA]</scope>
    <source>
        <strain evidence="2">NAU3</strain>
        <tissue evidence="2">Gut</tissue>
    </source>
</reference>